<dbReference type="AntiFam" id="ANF00084">
    <property type="entry name" value="Shadow ORF (opposite mutS)"/>
</dbReference>
<dbReference type="AlphaFoldDB" id="A0A0W8FDV0"/>
<evidence type="ECO:0000256" key="1">
    <source>
        <dbReference type="SAM" id="MobiDB-lite"/>
    </source>
</evidence>
<evidence type="ECO:0000313" key="2">
    <source>
        <dbReference type="EMBL" id="KUG19081.1"/>
    </source>
</evidence>
<organism evidence="2">
    <name type="scientific">hydrocarbon metagenome</name>
    <dbReference type="NCBI Taxonomy" id="938273"/>
    <lineage>
        <taxon>unclassified sequences</taxon>
        <taxon>metagenomes</taxon>
        <taxon>ecological metagenomes</taxon>
    </lineage>
</organism>
<sequence>MEDRADLRQKKRLLDEELDGIEPLLDRTLIDERPCHERPHETAAHRCLGPVEQAEQGGGVVVPADASGDLQVSERHGVQDHLLREHPGREAADVGERRLLRLFCVPERGARRGDGARHPLAPVALERGDGKMLAEEAACGVREEGVVCKPAHHDPLLPEALDQAVGDIGRHDALGGPVLRHLGDALVEVAPGAAGRGEELPGRDVQKRDPKAPPAVGCDRHQVSGAGGSQHAGIDHRAGRDHPDDVALHHALGNLWILHLIADHHLVAPVHEPCDIGFGRMERHACKRHALPVPVAPPRRQDDIELPRNSPGILPERLVEVAHLEEEDGVGMPGFERIVLFHCGGGSCRHRCTPKEVTFGSYKMHACTAVLKRGQIPPRSREERSETRYVWRSHAYTIAHAKNDR</sequence>
<proteinExistence type="predicted"/>
<gene>
    <name evidence="2" type="ORF">ASZ90_011206</name>
</gene>
<feature type="region of interest" description="Disordered" evidence="1">
    <location>
        <begin position="193"/>
        <end position="240"/>
    </location>
</feature>
<comment type="caution">
    <text evidence="2">The sequence shown here is derived from an EMBL/GenBank/DDBJ whole genome shotgun (WGS) entry which is preliminary data.</text>
</comment>
<protein>
    <submittedName>
        <fullName evidence="2">Abc1 family protein group 11</fullName>
    </submittedName>
</protein>
<feature type="compositionally biased region" description="Basic and acidic residues" evidence="1">
    <location>
        <begin position="196"/>
        <end position="211"/>
    </location>
</feature>
<dbReference type="EMBL" id="LNQE01001329">
    <property type="protein sequence ID" value="KUG19081.1"/>
    <property type="molecule type" value="Genomic_DNA"/>
</dbReference>
<name>A0A0W8FDV0_9ZZZZ</name>
<accession>A0A0W8FDV0</accession>
<reference evidence="2" key="1">
    <citation type="journal article" date="2015" name="Proc. Natl. Acad. Sci. U.S.A.">
        <title>Networks of energetic and metabolic interactions define dynamics in microbial communities.</title>
        <authorList>
            <person name="Embree M."/>
            <person name="Liu J.K."/>
            <person name="Al-Bassam M.M."/>
            <person name="Zengler K."/>
        </authorList>
    </citation>
    <scope>NUCLEOTIDE SEQUENCE</scope>
</reference>